<feature type="non-terminal residue" evidence="2">
    <location>
        <position position="1"/>
    </location>
</feature>
<proteinExistence type="predicted"/>
<sequence length="75" mass="8443">LSGRVLVEYAEYHQVEIEFVYEMFCVVIFGLVGLVKIDPDISDEALMKVVEQTLHLDMEPLALDVSAKRQDSASV</sequence>
<accession>A0A7K1T8F6</accession>
<reference evidence="2 3" key="1">
    <citation type="submission" date="2019-11" db="EMBL/GenBank/DDBJ databases">
        <title>Whole genome shotgun sequencing (WGS) data from Adlercreutzia equolifaciens ResAG-91, Eggerthella lenta MRI-F36, MRI-F37, MRI-F40, ResAG-49, ResAG-88, ResAG-121, ResAG-145, and Gordonibacter sp. ResAG-5, ResAG-26, ResAG-43, ResAG-50, ResAG-59.</title>
        <authorList>
            <person name="Stoll D.A."/>
            <person name="Danylec N."/>
            <person name="Franz C.M.A.P."/>
            <person name="Huch M."/>
        </authorList>
    </citation>
    <scope>NUCLEOTIDE SEQUENCE [LARGE SCALE GENOMIC DNA]</scope>
    <source>
        <strain evidence="2 3">ResAG-91</strain>
    </source>
</reference>
<dbReference type="Proteomes" id="UP000488839">
    <property type="component" value="Unassembled WGS sequence"/>
</dbReference>
<dbReference type="AlphaFoldDB" id="A0A7K1T8F6"/>
<name>A0A7K1T8F6_9ACTN</name>
<keyword evidence="1" id="KW-0472">Membrane</keyword>
<evidence type="ECO:0000256" key="1">
    <source>
        <dbReference type="SAM" id="Phobius"/>
    </source>
</evidence>
<dbReference type="EMBL" id="WPOO01000068">
    <property type="protein sequence ID" value="MVN59925.1"/>
    <property type="molecule type" value="Genomic_DNA"/>
</dbReference>
<protein>
    <submittedName>
        <fullName evidence="2">TetR/AcrR family transcriptional regulator</fullName>
    </submittedName>
</protein>
<evidence type="ECO:0000313" key="2">
    <source>
        <dbReference type="EMBL" id="MVN59925.1"/>
    </source>
</evidence>
<keyword evidence="3" id="KW-1185">Reference proteome</keyword>
<comment type="caution">
    <text evidence="2">The sequence shown here is derived from an EMBL/GenBank/DDBJ whole genome shotgun (WGS) entry which is preliminary data.</text>
</comment>
<evidence type="ECO:0000313" key="3">
    <source>
        <dbReference type="Proteomes" id="UP000488839"/>
    </source>
</evidence>
<organism evidence="2 3">
    <name type="scientific">Adlercreutzia rubneri</name>
    <dbReference type="NCBI Taxonomy" id="2916441"/>
    <lineage>
        <taxon>Bacteria</taxon>
        <taxon>Bacillati</taxon>
        <taxon>Actinomycetota</taxon>
        <taxon>Coriobacteriia</taxon>
        <taxon>Eggerthellales</taxon>
        <taxon>Eggerthellaceae</taxon>
        <taxon>Adlercreutzia</taxon>
    </lineage>
</organism>
<keyword evidence="1" id="KW-0812">Transmembrane</keyword>
<keyword evidence="1" id="KW-1133">Transmembrane helix</keyword>
<gene>
    <name evidence="2" type="ORF">GO707_11935</name>
</gene>
<feature type="transmembrane region" description="Helical" evidence="1">
    <location>
        <begin position="20"/>
        <end position="37"/>
    </location>
</feature>